<gene>
    <name evidence="2" type="ORF">SAMN04488059_101294</name>
</gene>
<dbReference type="Gene3D" id="1.10.10.2910">
    <property type="match status" value="1"/>
</dbReference>
<feature type="domain" description="IrrE N-terminal-like" evidence="1">
    <location>
        <begin position="80"/>
        <end position="169"/>
    </location>
</feature>
<dbReference type="InterPro" id="IPR052345">
    <property type="entry name" value="Rad_response_metalloprotease"/>
</dbReference>
<evidence type="ECO:0000259" key="1">
    <source>
        <dbReference type="Pfam" id="PF06114"/>
    </source>
</evidence>
<dbReference type="InterPro" id="IPR010359">
    <property type="entry name" value="IrrE_HExxH"/>
</dbReference>
<reference evidence="2 3" key="1">
    <citation type="submission" date="2016-10" db="EMBL/GenBank/DDBJ databases">
        <authorList>
            <person name="de Groot N.N."/>
        </authorList>
    </citation>
    <scope>NUCLEOTIDE SEQUENCE [LARGE SCALE GENOMIC DNA]</scope>
    <source>
        <strain evidence="2 3">CGMCC 1.10210</strain>
    </source>
</reference>
<dbReference type="Pfam" id="PF06114">
    <property type="entry name" value="Peptidase_M78"/>
    <property type="match status" value="1"/>
</dbReference>
<evidence type="ECO:0000313" key="3">
    <source>
        <dbReference type="Proteomes" id="UP000182258"/>
    </source>
</evidence>
<dbReference type="STRING" id="728005.SAMN04488059_101294"/>
<dbReference type="Proteomes" id="UP000182258">
    <property type="component" value="Unassembled WGS sequence"/>
</dbReference>
<protein>
    <recommendedName>
        <fullName evidence="1">IrrE N-terminal-like domain-containing protein</fullName>
    </recommendedName>
</protein>
<dbReference type="AlphaFoldDB" id="A0A1I1FIZ6"/>
<sequence length="195" mass="21780">MSSRFRRGFIKEAEEYAVEFREELGLPEIAPMTSLELARHLDIPLTKLSELSDLDAGAVSLLSNAGSAAFSATALCDGSYRHIVFNDLVHSNRVNSSIMHEIAHVVLGHPPMPPLTEHGHRNVDKTLEQEADHLAFTLLVPKRAALHAFENFGSLSDAARHYGVSNSLLTLRYRLCDVARWSTNRRRKLSQPIQQ</sequence>
<dbReference type="EMBL" id="FOMB01000001">
    <property type="protein sequence ID" value="SFB99251.1"/>
    <property type="molecule type" value="Genomic_DNA"/>
</dbReference>
<evidence type="ECO:0000313" key="2">
    <source>
        <dbReference type="EMBL" id="SFB99251.1"/>
    </source>
</evidence>
<organism evidence="2 3">
    <name type="scientific">Devosia psychrophila</name>
    <dbReference type="NCBI Taxonomy" id="728005"/>
    <lineage>
        <taxon>Bacteria</taxon>
        <taxon>Pseudomonadati</taxon>
        <taxon>Pseudomonadota</taxon>
        <taxon>Alphaproteobacteria</taxon>
        <taxon>Hyphomicrobiales</taxon>
        <taxon>Devosiaceae</taxon>
        <taxon>Devosia</taxon>
    </lineage>
</organism>
<name>A0A1I1FIZ6_9HYPH</name>
<dbReference type="PANTHER" id="PTHR43236:SF2">
    <property type="entry name" value="BLL0069 PROTEIN"/>
    <property type="match status" value="1"/>
</dbReference>
<proteinExistence type="predicted"/>
<dbReference type="PANTHER" id="PTHR43236">
    <property type="entry name" value="ANTITOXIN HIGA1"/>
    <property type="match status" value="1"/>
</dbReference>
<accession>A0A1I1FIZ6</accession>